<evidence type="ECO:0000313" key="1">
    <source>
        <dbReference type="EnsemblPlants" id="AET2Gv20719400.14"/>
    </source>
</evidence>
<organism evidence="1 2">
    <name type="scientific">Aegilops tauschii subsp. strangulata</name>
    <name type="common">Goatgrass</name>
    <dbReference type="NCBI Taxonomy" id="200361"/>
    <lineage>
        <taxon>Eukaryota</taxon>
        <taxon>Viridiplantae</taxon>
        <taxon>Streptophyta</taxon>
        <taxon>Embryophyta</taxon>
        <taxon>Tracheophyta</taxon>
        <taxon>Spermatophyta</taxon>
        <taxon>Magnoliopsida</taxon>
        <taxon>Liliopsida</taxon>
        <taxon>Poales</taxon>
        <taxon>Poaceae</taxon>
        <taxon>BOP clade</taxon>
        <taxon>Pooideae</taxon>
        <taxon>Triticodae</taxon>
        <taxon>Triticeae</taxon>
        <taxon>Triticinae</taxon>
        <taxon>Aegilops</taxon>
    </lineage>
</organism>
<dbReference type="Gramene" id="AET2Gv20719400.14">
    <property type="protein sequence ID" value="AET2Gv20719400.14"/>
    <property type="gene ID" value="AET2Gv20719400"/>
</dbReference>
<dbReference type="EnsemblPlants" id="AET2Gv20719400.14">
    <property type="protein sequence ID" value="AET2Gv20719400.14"/>
    <property type="gene ID" value="AET2Gv20719400"/>
</dbReference>
<reference evidence="2" key="1">
    <citation type="journal article" date="2014" name="Science">
        <title>Ancient hybridizations among the ancestral genomes of bread wheat.</title>
        <authorList>
            <consortium name="International Wheat Genome Sequencing Consortium,"/>
            <person name="Marcussen T."/>
            <person name="Sandve S.R."/>
            <person name="Heier L."/>
            <person name="Spannagl M."/>
            <person name="Pfeifer M."/>
            <person name="Jakobsen K.S."/>
            <person name="Wulff B.B."/>
            <person name="Steuernagel B."/>
            <person name="Mayer K.F."/>
            <person name="Olsen O.A."/>
        </authorList>
    </citation>
    <scope>NUCLEOTIDE SEQUENCE [LARGE SCALE GENOMIC DNA]</scope>
    <source>
        <strain evidence="2">cv. AL8/78</strain>
    </source>
</reference>
<name>A0A453C357_AEGTS</name>
<proteinExistence type="predicted"/>
<accession>A0A453C357</accession>
<dbReference type="Proteomes" id="UP000015105">
    <property type="component" value="Chromosome 2D"/>
</dbReference>
<sequence>VARTRRASRLVDTVGASWMLIHSRNFDLLNKLQHCLCRTLFLSPLGGVLLIRCRFLAYKHRYGLAEHMHVKNQYLHVDCLNILLLHRSNAP</sequence>
<reference evidence="1" key="4">
    <citation type="submission" date="2019-03" db="UniProtKB">
        <authorList>
            <consortium name="EnsemblPlants"/>
        </authorList>
    </citation>
    <scope>IDENTIFICATION</scope>
</reference>
<keyword evidence="2" id="KW-1185">Reference proteome</keyword>
<evidence type="ECO:0000313" key="2">
    <source>
        <dbReference type="Proteomes" id="UP000015105"/>
    </source>
</evidence>
<protein>
    <submittedName>
        <fullName evidence="1">Uncharacterized protein</fullName>
    </submittedName>
</protein>
<reference evidence="1" key="5">
    <citation type="journal article" date="2021" name="G3 (Bethesda)">
        <title>Aegilops tauschii genome assembly Aet v5.0 features greater sequence contiguity and improved annotation.</title>
        <authorList>
            <person name="Wang L."/>
            <person name="Zhu T."/>
            <person name="Rodriguez J.C."/>
            <person name="Deal K.R."/>
            <person name="Dubcovsky J."/>
            <person name="McGuire P.E."/>
            <person name="Lux T."/>
            <person name="Spannagl M."/>
            <person name="Mayer K.F.X."/>
            <person name="Baldrich P."/>
            <person name="Meyers B.C."/>
            <person name="Huo N."/>
            <person name="Gu Y.Q."/>
            <person name="Zhou H."/>
            <person name="Devos K.M."/>
            <person name="Bennetzen J.L."/>
            <person name="Unver T."/>
            <person name="Budak H."/>
            <person name="Gulick P.J."/>
            <person name="Galiba G."/>
            <person name="Kalapos B."/>
            <person name="Nelson D.R."/>
            <person name="Li P."/>
            <person name="You F.M."/>
            <person name="Luo M.C."/>
            <person name="Dvorak J."/>
        </authorList>
    </citation>
    <scope>NUCLEOTIDE SEQUENCE [LARGE SCALE GENOMIC DNA]</scope>
    <source>
        <strain evidence="1">cv. AL8/78</strain>
    </source>
</reference>
<reference evidence="2" key="2">
    <citation type="journal article" date="2017" name="Nat. Plants">
        <title>The Aegilops tauschii genome reveals multiple impacts of transposons.</title>
        <authorList>
            <person name="Zhao G."/>
            <person name="Zou C."/>
            <person name="Li K."/>
            <person name="Wang K."/>
            <person name="Li T."/>
            <person name="Gao L."/>
            <person name="Zhang X."/>
            <person name="Wang H."/>
            <person name="Yang Z."/>
            <person name="Liu X."/>
            <person name="Jiang W."/>
            <person name="Mao L."/>
            <person name="Kong X."/>
            <person name="Jiao Y."/>
            <person name="Jia J."/>
        </authorList>
    </citation>
    <scope>NUCLEOTIDE SEQUENCE [LARGE SCALE GENOMIC DNA]</scope>
    <source>
        <strain evidence="2">cv. AL8/78</strain>
    </source>
</reference>
<reference evidence="1" key="3">
    <citation type="journal article" date="2017" name="Nature">
        <title>Genome sequence of the progenitor of the wheat D genome Aegilops tauschii.</title>
        <authorList>
            <person name="Luo M.C."/>
            <person name="Gu Y.Q."/>
            <person name="Puiu D."/>
            <person name="Wang H."/>
            <person name="Twardziok S.O."/>
            <person name="Deal K.R."/>
            <person name="Huo N."/>
            <person name="Zhu T."/>
            <person name="Wang L."/>
            <person name="Wang Y."/>
            <person name="McGuire P.E."/>
            <person name="Liu S."/>
            <person name="Long H."/>
            <person name="Ramasamy R.K."/>
            <person name="Rodriguez J.C."/>
            <person name="Van S.L."/>
            <person name="Yuan L."/>
            <person name="Wang Z."/>
            <person name="Xia Z."/>
            <person name="Xiao L."/>
            <person name="Anderson O.D."/>
            <person name="Ouyang S."/>
            <person name="Liang Y."/>
            <person name="Zimin A.V."/>
            <person name="Pertea G."/>
            <person name="Qi P."/>
            <person name="Bennetzen J.L."/>
            <person name="Dai X."/>
            <person name="Dawson M.W."/>
            <person name="Muller H.G."/>
            <person name="Kugler K."/>
            <person name="Rivarola-Duarte L."/>
            <person name="Spannagl M."/>
            <person name="Mayer K.F.X."/>
            <person name="Lu F.H."/>
            <person name="Bevan M.W."/>
            <person name="Leroy P."/>
            <person name="Li P."/>
            <person name="You F.M."/>
            <person name="Sun Q."/>
            <person name="Liu Z."/>
            <person name="Lyons E."/>
            <person name="Wicker T."/>
            <person name="Salzberg S.L."/>
            <person name="Devos K.M."/>
            <person name="Dvorak J."/>
        </authorList>
    </citation>
    <scope>NUCLEOTIDE SEQUENCE [LARGE SCALE GENOMIC DNA]</scope>
    <source>
        <strain evidence="1">cv. AL8/78</strain>
    </source>
</reference>
<dbReference type="AlphaFoldDB" id="A0A453C357"/>